<dbReference type="AlphaFoldDB" id="A0A1Z5HVS5"/>
<evidence type="ECO:0000313" key="3">
    <source>
        <dbReference type="Proteomes" id="UP000197032"/>
    </source>
</evidence>
<keyword evidence="1" id="KW-0472">Membrane</keyword>
<evidence type="ECO:0000313" key="2">
    <source>
        <dbReference type="EMBL" id="GAW93415.1"/>
    </source>
</evidence>
<organism evidence="2 3">
    <name type="scientific">Calderihabitans maritimus</name>
    <dbReference type="NCBI Taxonomy" id="1246530"/>
    <lineage>
        <taxon>Bacteria</taxon>
        <taxon>Bacillati</taxon>
        <taxon>Bacillota</taxon>
        <taxon>Clostridia</taxon>
        <taxon>Neomoorellales</taxon>
        <taxon>Calderihabitantaceae</taxon>
        <taxon>Calderihabitans</taxon>
    </lineage>
</organism>
<comment type="caution">
    <text evidence="2">The sequence shown here is derived from an EMBL/GenBank/DDBJ whole genome shotgun (WGS) entry which is preliminary data.</text>
</comment>
<proteinExistence type="predicted"/>
<feature type="transmembrane region" description="Helical" evidence="1">
    <location>
        <begin position="233"/>
        <end position="254"/>
    </location>
</feature>
<dbReference type="OrthoDB" id="2959992at2"/>
<dbReference type="RefSeq" id="WP_088554561.1">
    <property type="nucleotide sequence ID" value="NZ_BDGJ01000142.1"/>
</dbReference>
<evidence type="ECO:0000256" key="1">
    <source>
        <dbReference type="SAM" id="Phobius"/>
    </source>
</evidence>
<sequence length="268" mass="30402">MLFISDFVKGGQVTLDGEAIPVSSEKVSVSSLYPALEKSSKFIWYDPWTGKTYPLPENMRRDKFDAVPFTLKLSPGHHELKVVFENTLGLDQDRYLNPVFHLTYLLQPAKYWAYFKNLQISITLPHSNYRLAGSLPLKRTGARTWTANFSKLPEKDLHLSVISTSGMWLGPYTTKFTIWLLLVIVIFLPVFYKRFLAARISGTFGFGLGIMLRILAAWFAWDTLTRGLLPAPFNGLVQIPLLVAALLMFLYGIVKDIYSLIRTSSRIG</sequence>
<gene>
    <name evidence="2" type="ORF">KKC1_25490</name>
</gene>
<keyword evidence="1" id="KW-1133">Transmembrane helix</keyword>
<feature type="transmembrane region" description="Helical" evidence="1">
    <location>
        <begin position="204"/>
        <end position="221"/>
    </location>
</feature>
<accession>A0A1Z5HVS5</accession>
<protein>
    <submittedName>
        <fullName evidence="2">Uncharacterized protein</fullName>
    </submittedName>
</protein>
<keyword evidence="1" id="KW-0812">Transmembrane</keyword>
<dbReference type="EMBL" id="BDGJ01000142">
    <property type="protein sequence ID" value="GAW93415.1"/>
    <property type="molecule type" value="Genomic_DNA"/>
</dbReference>
<keyword evidence="3" id="KW-1185">Reference proteome</keyword>
<reference evidence="3" key="1">
    <citation type="journal article" date="2017" name="Appl. Environ. Microbiol.">
        <title>Genomic Analysis of Calderihabitans maritimus KKC1, a Thermophilic, Hydrogenogenic, Carboxydotrophic Bacterium Isolated from Marine Sediment.</title>
        <authorList>
            <person name="Omae K."/>
            <person name="Yoneda Y."/>
            <person name="Fukuyama Y."/>
            <person name="Yoshida T."/>
            <person name="Sako Y."/>
        </authorList>
    </citation>
    <scope>NUCLEOTIDE SEQUENCE [LARGE SCALE GENOMIC DNA]</scope>
    <source>
        <strain evidence="3">KKC1</strain>
    </source>
</reference>
<name>A0A1Z5HVS5_9FIRM</name>
<dbReference type="Proteomes" id="UP000197032">
    <property type="component" value="Unassembled WGS sequence"/>
</dbReference>
<feature type="transmembrane region" description="Helical" evidence="1">
    <location>
        <begin position="176"/>
        <end position="192"/>
    </location>
</feature>